<protein>
    <recommendedName>
        <fullName evidence="3">Asl1-like glycosyl hydrolase catalytic domain-containing protein</fullName>
    </recommendedName>
</protein>
<sequence length="444" mass="47152">MFVKLASVLPYLALAGLAIEAVPVTASSNSVQRHPRDRHFKHIGRHAAAPVTPVGAMKKRSKLHRRKDGSVCRPRPKTTTSTQAVTAAAAPTPATDNGNTGGDAAPPSSPAGGDTSSPAGGDAASSPAAGAPTPDAAAPEYTPSSSIVNEQNHASPTPAEQSSSAPAQQTPPPSPPSSGGAGSTGTNAGSKRGLAWPNGDWWTPDQADYIGNYVGSKTSWYYTWSPHSVSAGDKAGIEYVPMLWGVKQVGDWNAQRGSWPAGVKNALFFNEPNQVGQSDISPGDALQYWMNDFLPVRSQQGLRLGHAGTTSAPDGLTWVLDFYNVCTGAGNSAADCSADFVPVHYYDVSVQHFQDYLRNFHEKTGKNLWLTEYACQNFNGGAQCSPGDTWAFHQQMAAWMDGQDWIERYAPFGYMRDMQGVNEANALMNSGGGITDLGRWYVFG</sequence>
<evidence type="ECO:0000256" key="1">
    <source>
        <dbReference type="SAM" id="MobiDB-lite"/>
    </source>
</evidence>
<dbReference type="EMBL" id="JBBXJM010000005">
    <property type="protein sequence ID" value="KAL1406848.1"/>
    <property type="molecule type" value="Genomic_DNA"/>
</dbReference>
<evidence type="ECO:0000313" key="4">
    <source>
        <dbReference type="EMBL" id="KAL1406848.1"/>
    </source>
</evidence>
<dbReference type="SUPFAM" id="SSF51445">
    <property type="entry name" value="(Trans)glycosidases"/>
    <property type="match status" value="1"/>
</dbReference>
<feature type="compositionally biased region" description="Basic residues" evidence="1">
    <location>
        <begin position="57"/>
        <end position="67"/>
    </location>
</feature>
<feature type="compositionally biased region" description="Low complexity" evidence="1">
    <location>
        <begin position="102"/>
        <end position="139"/>
    </location>
</feature>
<gene>
    <name evidence="4" type="ORF">Q8F55_006257</name>
</gene>
<feature type="compositionally biased region" description="Polar residues" evidence="1">
    <location>
        <begin position="142"/>
        <end position="153"/>
    </location>
</feature>
<name>A0ABR3PXI7_9TREE</name>
<feature type="region of interest" description="Disordered" evidence="1">
    <location>
        <begin position="47"/>
        <end position="201"/>
    </location>
</feature>
<keyword evidence="2" id="KW-0732">Signal</keyword>
<evidence type="ECO:0000256" key="2">
    <source>
        <dbReference type="SAM" id="SignalP"/>
    </source>
</evidence>
<proteinExistence type="predicted"/>
<evidence type="ECO:0000259" key="3">
    <source>
        <dbReference type="Pfam" id="PF11790"/>
    </source>
</evidence>
<organism evidence="4 5">
    <name type="scientific">Vanrija albida</name>
    <dbReference type="NCBI Taxonomy" id="181172"/>
    <lineage>
        <taxon>Eukaryota</taxon>
        <taxon>Fungi</taxon>
        <taxon>Dikarya</taxon>
        <taxon>Basidiomycota</taxon>
        <taxon>Agaricomycotina</taxon>
        <taxon>Tremellomycetes</taxon>
        <taxon>Trichosporonales</taxon>
        <taxon>Trichosporonaceae</taxon>
        <taxon>Vanrija</taxon>
    </lineage>
</organism>
<feature type="compositionally biased region" description="Low complexity" evidence="1">
    <location>
        <begin position="78"/>
        <end position="95"/>
    </location>
</feature>
<accession>A0ABR3PXI7</accession>
<evidence type="ECO:0000313" key="5">
    <source>
        <dbReference type="Proteomes" id="UP001565368"/>
    </source>
</evidence>
<feature type="compositionally biased region" description="Low complexity" evidence="1">
    <location>
        <begin position="154"/>
        <end position="168"/>
    </location>
</feature>
<keyword evidence="5" id="KW-1185">Reference proteome</keyword>
<feature type="signal peptide" evidence="2">
    <location>
        <begin position="1"/>
        <end position="26"/>
    </location>
</feature>
<dbReference type="Pfam" id="PF11790">
    <property type="entry name" value="Glyco_hydro_cc"/>
    <property type="match status" value="1"/>
</dbReference>
<dbReference type="InterPro" id="IPR024655">
    <property type="entry name" value="Asl1_glyco_hydro_catalytic"/>
</dbReference>
<dbReference type="PANTHER" id="PTHR34154:SF3">
    <property type="entry name" value="ALKALI-SENSITIVE LINKAGE PROTEIN 1"/>
    <property type="match status" value="1"/>
</dbReference>
<dbReference type="InterPro" id="IPR017853">
    <property type="entry name" value="GH"/>
</dbReference>
<feature type="chain" id="PRO_5047443719" description="Asl1-like glycosyl hydrolase catalytic domain-containing protein" evidence="2">
    <location>
        <begin position="27"/>
        <end position="444"/>
    </location>
</feature>
<dbReference type="Proteomes" id="UP001565368">
    <property type="component" value="Unassembled WGS sequence"/>
</dbReference>
<dbReference type="InterPro" id="IPR053183">
    <property type="entry name" value="ASL1"/>
</dbReference>
<dbReference type="RefSeq" id="XP_069206792.1">
    <property type="nucleotide sequence ID" value="XM_069354721.1"/>
</dbReference>
<dbReference type="GeneID" id="95987300"/>
<feature type="domain" description="Asl1-like glycosyl hydrolase catalytic" evidence="3">
    <location>
        <begin position="206"/>
        <end position="441"/>
    </location>
</feature>
<reference evidence="4 5" key="1">
    <citation type="submission" date="2023-08" db="EMBL/GenBank/DDBJ databases">
        <title>Annotated Genome Sequence of Vanrija albida AlHP1.</title>
        <authorList>
            <person name="Herzog R."/>
        </authorList>
    </citation>
    <scope>NUCLEOTIDE SEQUENCE [LARGE SCALE GENOMIC DNA]</scope>
    <source>
        <strain evidence="4 5">AlHP1</strain>
    </source>
</reference>
<comment type="caution">
    <text evidence="4">The sequence shown here is derived from an EMBL/GenBank/DDBJ whole genome shotgun (WGS) entry which is preliminary data.</text>
</comment>
<dbReference type="PANTHER" id="PTHR34154">
    <property type="entry name" value="ALKALI-SENSITIVE LINKAGE PROTEIN 1"/>
    <property type="match status" value="1"/>
</dbReference>